<comment type="caution">
    <text evidence="2">The sequence shown here is derived from an EMBL/GenBank/DDBJ whole genome shotgun (WGS) entry which is preliminary data.</text>
</comment>
<reference evidence="2 3" key="1">
    <citation type="submission" date="2019-10" db="EMBL/GenBank/DDBJ databases">
        <authorList>
            <person name="Palmer J.M."/>
        </authorList>
    </citation>
    <scope>NUCLEOTIDE SEQUENCE [LARGE SCALE GENOMIC DNA]</scope>
    <source>
        <strain evidence="2 3">TWF718</strain>
    </source>
</reference>
<feature type="region of interest" description="Disordered" evidence="1">
    <location>
        <begin position="258"/>
        <end position="336"/>
    </location>
</feature>
<evidence type="ECO:0000313" key="3">
    <source>
        <dbReference type="Proteomes" id="UP001313282"/>
    </source>
</evidence>
<dbReference type="Proteomes" id="UP001313282">
    <property type="component" value="Unassembled WGS sequence"/>
</dbReference>
<keyword evidence="3" id="KW-1185">Reference proteome</keyword>
<organism evidence="2 3">
    <name type="scientific">Orbilia javanica</name>
    <dbReference type="NCBI Taxonomy" id="47235"/>
    <lineage>
        <taxon>Eukaryota</taxon>
        <taxon>Fungi</taxon>
        <taxon>Dikarya</taxon>
        <taxon>Ascomycota</taxon>
        <taxon>Pezizomycotina</taxon>
        <taxon>Orbiliomycetes</taxon>
        <taxon>Orbiliales</taxon>
        <taxon>Orbiliaceae</taxon>
        <taxon>Orbilia</taxon>
    </lineage>
</organism>
<sequence length="336" mass="38509">MNPNYYDGFSGQEGIDPNDSRYAGISYPPGGMQPQGNYNFYPNELDIDGDGPEYQNNQYSDHPGHDYSYQQHYTTNEGYASPVSSNPSTYYSRGWDTSSRDFSSQTTAEDIFAPAQAGHRCIFYWVNCQFKANDHDDWVEHIYYCHFESEERSGRADILKLGNTPVSWTCRFRGCGTVVRNDDHRAMWDEKLAHIFGHFKNDHARPEQIQEDIAWLKYYQSMGLCNAVDVYGGVFHPPAQKPYSQGIQMWRKMPRKLKEYQERKLQSSSEDAPGEPVRSIPTGPPGGGYVPPTPYHHPLEQQQPYHQHMNTGTYPPPPPPPQASNPYPHYAHHAPY</sequence>
<evidence type="ECO:0000313" key="2">
    <source>
        <dbReference type="EMBL" id="KAK6332076.1"/>
    </source>
</evidence>
<feature type="compositionally biased region" description="Pro residues" evidence="1">
    <location>
        <begin position="314"/>
        <end position="323"/>
    </location>
</feature>
<feature type="region of interest" description="Disordered" evidence="1">
    <location>
        <begin position="39"/>
        <end position="66"/>
    </location>
</feature>
<gene>
    <name evidence="2" type="ORF">TWF718_002611</name>
</gene>
<evidence type="ECO:0000256" key="1">
    <source>
        <dbReference type="SAM" id="MobiDB-lite"/>
    </source>
</evidence>
<proteinExistence type="predicted"/>
<accession>A0AAN8MUH5</accession>
<protein>
    <submittedName>
        <fullName evidence="2">Uncharacterized protein</fullName>
    </submittedName>
</protein>
<name>A0AAN8MUH5_9PEZI</name>
<dbReference type="AlphaFoldDB" id="A0AAN8MUH5"/>
<feature type="compositionally biased region" description="Polar residues" evidence="1">
    <location>
        <begin position="300"/>
        <end position="313"/>
    </location>
</feature>
<dbReference type="EMBL" id="JAVHNR010000010">
    <property type="protein sequence ID" value="KAK6332076.1"/>
    <property type="molecule type" value="Genomic_DNA"/>
</dbReference>